<proteinExistence type="predicted"/>
<dbReference type="EMBL" id="CP064946">
    <property type="protein sequence ID" value="QPH51358.1"/>
    <property type="molecule type" value="Genomic_DNA"/>
</dbReference>
<evidence type="ECO:0000313" key="2">
    <source>
        <dbReference type="EMBL" id="QPH51358.1"/>
    </source>
</evidence>
<dbReference type="AlphaFoldDB" id="A0A7S9LLK0"/>
<evidence type="ECO:0000259" key="1">
    <source>
        <dbReference type="Pfam" id="PF13676"/>
    </source>
</evidence>
<organism evidence="2 3">
    <name type="scientific">Pseudomonas fulva</name>
    <dbReference type="NCBI Taxonomy" id="47880"/>
    <lineage>
        <taxon>Bacteria</taxon>
        <taxon>Pseudomonadati</taxon>
        <taxon>Pseudomonadota</taxon>
        <taxon>Gammaproteobacteria</taxon>
        <taxon>Pseudomonadales</taxon>
        <taxon>Pseudomonadaceae</taxon>
        <taxon>Pseudomonas</taxon>
    </lineage>
</organism>
<feature type="domain" description="TIR" evidence="1">
    <location>
        <begin position="3"/>
        <end position="97"/>
    </location>
</feature>
<dbReference type="SUPFAM" id="SSF52200">
    <property type="entry name" value="Toll/Interleukin receptor TIR domain"/>
    <property type="match status" value="1"/>
</dbReference>
<evidence type="ECO:0000313" key="3">
    <source>
        <dbReference type="Proteomes" id="UP000594430"/>
    </source>
</evidence>
<dbReference type="InterPro" id="IPR000157">
    <property type="entry name" value="TIR_dom"/>
</dbReference>
<accession>A0A7S9LLK0</accession>
<reference evidence="2 3" key="1">
    <citation type="submission" date="2020-11" db="EMBL/GenBank/DDBJ databases">
        <title>Pseudomonas fulva producing VIM-24.</title>
        <authorList>
            <person name="Liu S."/>
        </authorList>
    </citation>
    <scope>NUCLEOTIDE SEQUENCE [LARGE SCALE GENOMIC DNA]</scope>
    <source>
        <strain evidence="2 3">ZDHY414</strain>
    </source>
</reference>
<dbReference type="InterPro" id="IPR035897">
    <property type="entry name" value="Toll_tir_struct_dom_sf"/>
</dbReference>
<gene>
    <name evidence="2" type="ORF">IZU98_13615</name>
</gene>
<dbReference type="Pfam" id="PF13676">
    <property type="entry name" value="TIR_2"/>
    <property type="match status" value="1"/>
</dbReference>
<name>A0A7S9LLK0_9PSED</name>
<protein>
    <submittedName>
        <fullName evidence="2">Toll/interleukin-1 receptor domain-containing protein</fullName>
    </submittedName>
</protein>
<keyword evidence="2" id="KW-0675">Receptor</keyword>
<dbReference type="Gene3D" id="3.40.50.10140">
    <property type="entry name" value="Toll/interleukin-1 receptor homology (TIR) domain"/>
    <property type="match status" value="1"/>
</dbReference>
<dbReference type="Proteomes" id="UP000594430">
    <property type="component" value="Chromosome"/>
</dbReference>
<sequence length="273" mass="30463">MKIFISWSGKRSRLVAELISDWIKCVLQASRPWISTRDIDRGAIWFTEISDQLRDTAVGIVCLTQENKNKPWILFESGALAKGLSTSRVCTFLVDLSPSDVEDPLAQFNHTVPAKDSLWALVRSLNSALEASGLDERILAQVFDTYWPQFQKQFDEALKSSPQEAEVQPRSEESILDEILSNTRALTARVRSLESRGDVGLEAFESVKLDSSGELKIPKLTTLIKEGVPVQELVSICQMNDIDLELLNGLLAKYRPGVKVRSARKFPLTPSAS</sequence>